<sequence length="316" mass="37090">MGFLSENNIPYHGLTTSTLPPRLKDKGITIRDITDIFSFKFANFMKYYYYEIILRGNLASACDIVRLLIIYQHGGVYMDMDTLPYTDNIFKRLNRFIEKEKIVEDEFLLLFKTKCILKKLSLFNNSDNKYYNHHNYEIGIDKSKYKKIQELAELDIADFSLMDVFPLGKMYVHKNLLSLGSLRRLKGIYFNNFIVSHSDSKAIRIILRTMKKRYKFLEQNNCIFDYYKDNKKTGYLTRILTWRTELMTKDYCVTSVLSGPGLIIEVLLGLAYELLEFDHSTEPSSVAELMQNDQYGIALFQHNLDTPDGVYSSWRK</sequence>
<proteinExistence type="predicted"/>
<reference evidence="2 3" key="1">
    <citation type="journal article" date="2013" name="Genome Announc.">
        <title>Genome Sequence of Serratia plymuthica Strain S13, an Endophyte with Germination- and Plant-Growth-Promoting Activity from the Flower of Styrian Oil Pumpkin.</title>
        <authorList>
            <person name="Muller H."/>
            <person name="Furnkranz M."/>
            <person name="Grube M."/>
            <person name="Berg G."/>
        </authorList>
    </citation>
    <scope>NUCLEOTIDE SEQUENCE [LARGE SCALE GENOMIC DNA]</scope>
    <source>
        <strain evidence="2">S13</strain>
    </source>
</reference>
<dbReference type="RefSeq" id="WP_020438683.1">
    <property type="nucleotide sequence ID" value="NC_021659.1"/>
</dbReference>
<dbReference type="InterPro" id="IPR024770">
    <property type="entry name" value="TcdA/TcdB_cat"/>
</dbReference>
<dbReference type="InterPro" id="IPR029044">
    <property type="entry name" value="Nucleotide-diphossugar_trans"/>
</dbReference>
<dbReference type="KEGG" id="sry:M621_06980"/>
<dbReference type="SUPFAM" id="SSF53448">
    <property type="entry name" value="Nucleotide-diphospho-sugar transferases"/>
    <property type="match status" value="1"/>
</dbReference>
<gene>
    <name evidence="2" type="ORF">M621_06980</name>
</gene>
<dbReference type="EMBL" id="CP006566">
    <property type="protein sequence ID" value="AGP46886.1"/>
    <property type="molecule type" value="Genomic_DNA"/>
</dbReference>
<evidence type="ECO:0000313" key="3">
    <source>
        <dbReference type="Proteomes" id="UP000014900"/>
    </source>
</evidence>
<protein>
    <recommendedName>
        <fullName evidence="1">GT44 domain-containing protein</fullName>
    </recommendedName>
</protein>
<accession>S4YQE6</accession>
<dbReference type="GO" id="GO:0016757">
    <property type="term" value="F:glycosyltransferase activity"/>
    <property type="evidence" value="ECO:0007669"/>
    <property type="project" value="InterPro"/>
</dbReference>
<dbReference type="Proteomes" id="UP000014900">
    <property type="component" value="Chromosome"/>
</dbReference>
<evidence type="ECO:0000313" key="2">
    <source>
        <dbReference type="EMBL" id="AGP46886.1"/>
    </source>
</evidence>
<dbReference type="Pfam" id="PF12919">
    <property type="entry name" value="TcdA_TcdB"/>
    <property type="match status" value="1"/>
</dbReference>
<name>S4YQE6_SERPL</name>
<feature type="domain" description="GT44" evidence="1">
    <location>
        <begin position="18"/>
        <end position="250"/>
    </location>
</feature>
<dbReference type="HOGENOM" id="CLU_044336_0_0_6"/>
<dbReference type="Gene3D" id="3.90.550.20">
    <property type="match status" value="1"/>
</dbReference>
<organism evidence="2 3">
    <name type="scientific">Serratia plymuthica S13</name>
    <dbReference type="NCBI Taxonomy" id="1348660"/>
    <lineage>
        <taxon>Bacteria</taxon>
        <taxon>Pseudomonadati</taxon>
        <taxon>Pseudomonadota</taxon>
        <taxon>Gammaproteobacteria</taxon>
        <taxon>Enterobacterales</taxon>
        <taxon>Yersiniaceae</taxon>
        <taxon>Serratia</taxon>
    </lineage>
</organism>
<evidence type="ECO:0000259" key="1">
    <source>
        <dbReference type="Pfam" id="PF12919"/>
    </source>
</evidence>
<dbReference type="PATRIC" id="fig|1348660.3.peg.1336"/>
<dbReference type="AlphaFoldDB" id="S4YQE6"/>